<keyword evidence="1" id="KW-1133">Transmembrane helix</keyword>
<dbReference type="GO" id="GO:0016787">
    <property type="term" value="F:hydrolase activity"/>
    <property type="evidence" value="ECO:0007669"/>
    <property type="project" value="UniProtKB-KW"/>
</dbReference>
<keyword evidence="1" id="KW-0812">Transmembrane</keyword>
<feature type="transmembrane region" description="Helical" evidence="1">
    <location>
        <begin position="133"/>
        <end position="154"/>
    </location>
</feature>
<evidence type="ECO:0000256" key="1">
    <source>
        <dbReference type="SAM" id="Phobius"/>
    </source>
</evidence>
<reference evidence="2 3" key="1">
    <citation type="submission" date="2022-05" db="EMBL/GenBank/DDBJ databases">
        <title>Genome Sequencing of Bee-Associated Microbes.</title>
        <authorList>
            <person name="Dunlap C."/>
        </authorList>
    </citation>
    <scope>NUCLEOTIDE SEQUENCE [LARGE SCALE GENOMIC DNA]</scope>
    <source>
        <strain evidence="2 3">NRRL NRS-1438</strain>
    </source>
</reference>
<organism evidence="2 3">
    <name type="scientific">Paenibacillus apiarius</name>
    <dbReference type="NCBI Taxonomy" id="46240"/>
    <lineage>
        <taxon>Bacteria</taxon>
        <taxon>Bacillati</taxon>
        <taxon>Bacillota</taxon>
        <taxon>Bacilli</taxon>
        <taxon>Bacillales</taxon>
        <taxon>Paenibacillaceae</taxon>
        <taxon>Paenibacillus</taxon>
    </lineage>
</organism>
<evidence type="ECO:0000313" key="3">
    <source>
        <dbReference type="Proteomes" id="UP001207626"/>
    </source>
</evidence>
<name>A0ABT4DU05_9BACL</name>
<keyword evidence="1" id="KW-0472">Membrane</keyword>
<sequence length="331" mass="38288">MDTASHLLFGATLAGAACLHPQIAEQPQLFGAVLAATLIGSHAPDFDTITRLRGYAAYLRYHRGLTHAVPAWFVWPFVISLPLSSLFHVWEYWPIVAMWSFIAVMLHIGLDWLNAYGVQAGLPFTSRWLHRDVLCLFDPVLFGIHAAVLSSWWWLDRQEASSLFVAAYALSLLYIFWRWRTCSKVLRLLRQQFPDAAHHQLVPELSLCRWQYVVETEDCYLTGWVTQAAPFPMRTPLRFDCHARYKKSFSLNPIIERTLETDGVRAFHGFAERVVVQAQQWKDGYRVVWNDVRFWHRRGLSFGVEVELDEQLNVVKTKLGWGKKGWEPPYV</sequence>
<dbReference type="Pfam" id="PF04307">
    <property type="entry name" value="YdjM"/>
    <property type="match status" value="1"/>
</dbReference>
<keyword evidence="2" id="KW-0378">Hydrolase</keyword>
<dbReference type="PANTHER" id="PTHR40031:SF1">
    <property type="entry name" value="MEMBRANE-BOUND METAL-DEPENDENT HYDROLASE"/>
    <property type="match status" value="1"/>
</dbReference>
<gene>
    <name evidence="2" type="ORF">M5X09_14285</name>
</gene>
<dbReference type="Proteomes" id="UP001207626">
    <property type="component" value="Unassembled WGS sequence"/>
</dbReference>
<comment type="caution">
    <text evidence="2">The sequence shown here is derived from an EMBL/GenBank/DDBJ whole genome shotgun (WGS) entry which is preliminary data.</text>
</comment>
<evidence type="ECO:0000313" key="2">
    <source>
        <dbReference type="EMBL" id="MCY9520822.1"/>
    </source>
</evidence>
<accession>A0ABT4DU05</accession>
<proteinExistence type="predicted"/>
<dbReference type="InterPro" id="IPR053170">
    <property type="entry name" value="Transcription_regulator"/>
</dbReference>
<feature type="transmembrane region" description="Helical" evidence="1">
    <location>
        <begin position="160"/>
        <end position="177"/>
    </location>
</feature>
<keyword evidence="3" id="KW-1185">Reference proteome</keyword>
<dbReference type="PANTHER" id="PTHR40031">
    <property type="entry name" value="HYPOTHETICAL MEMBRANE SPANNING PROTEIN"/>
    <property type="match status" value="1"/>
</dbReference>
<feature type="transmembrane region" description="Helical" evidence="1">
    <location>
        <begin position="65"/>
        <end position="86"/>
    </location>
</feature>
<dbReference type="InterPro" id="IPR007404">
    <property type="entry name" value="YdjM-like"/>
</dbReference>
<protein>
    <submittedName>
        <fullName evidence="2">Metal-dependent hydrolase</fullName>
    </submittedName>
</protein>
<dbReference type="RefSeq" id="WP_087435519.1">
    <property type="nucleotide sequence ID" value="NZ_JAMDLV010000036.1"/>
</dbReference>
<feature type="transmembrane region" description="Helical" evidence="1">
    <location>
        <begin position="92"/>
        <end position="113"/>
    </location>
</feature>
<dbReference type="EMBL" id="JAMDLW010000019">
    <property type="protein sequence ID" value="MCY9520822.1"/>
    <property type="molecule type" value="Genomic_DNA"/>
</dbReference>